<accession>A0ABD2X9B0</accession>
<name>A0ABD2X9B0_9HYME</name>
<protein>
    <submittedName>
        <fullName evidence="1">Uncharacterized protein</fullName>
    </submittedName>
</protein>
<evidence type="ECO:0000313" key="2">
    <source>
        <dbReference type="Proteomes" id="UP001627154"/>
    </source>
</evidence>
<reference evidence="1 2" key="1">
    <citation type="journal article" date="2024" name="bioRxiv">
        <title>A reference genome for Trichogramma kaykai: A tiny desert-dwelling parasitoid wasp with competing sex-ratio distorters.</title>
        <authorList>
            <person name="Culotta J."/>
            <person name="Lindsey A.R."/>
        </authorList>
    </citation>
    <scope>NUCLEOTIDE SEQUENCE [LARGE SCALE GENOMIC DNA]</scope>
    <source>
        <strain evidence="1 2">KSX58</strain>
    </source>
</reference>
<keyword evidence="2" id="KW-1185">Reference proteome</keyword>
<evidence type="ECO:0000313" key="1">
    <source>
        <dbReference type="EMBL" id="KAL3401628.1"/>
    </source>
</evidence>
<organism evidence="1 2">
    <name type="scientific">Trichogramma kaykai</name>
    <dbReference type="NCBI Taxonomy" id="54128"/>
    <lineage>
        <taxon>Eukaryota</taxon>
        <taxon>Metazoa</taxon>
        <taxon>Ecdysozoa</taxon>
        <taxon>Arthropoda</taxon>
        <taxon>Hexapoda</taxon>
        <taxon>Insecta</taxon>
        <taxon>Pterygota</taxon>
        <taxon>Neoptera</taxon>
        <taxon>Endopterygota</taxon>
        <taxon>Hymenoptera</taxon>
        <taxon>Apocrita</taxon>
        <taxon>Proctotrupomorpha</taxon>
        <taxon>Chalcidoidea</taxon>
        <taxon>Trichogrammatidae</taxon>
        <taxon>Trichogramma</taxon>
    </lineage>
</organism>
<gene>
    <name evidence="1" type="ORF">TKK_005434</name>
</gene>
<dbReference type="Proteomes" id="UP001627154">
    <property type="component" value="Unassembled WGS sequence"/>
</dbReference>
<dbReference type="EMBL" id="JBJJXI010000045">
    <property type="protein sequence ID" value="KAL3401628.1"/>
    <property type="molecule type" value="Genomic_DNA"/>
</dbReference>
<proteinExistence type="predicted"/>
<comment type="caution">
    <text evidence="1">The sequence shown here is derived from an EMBL/GenBank/DDBJ whole genome shotgun (WGS) entry which is preliminary data.</text>
</comment>
<sequence>MRYSPIRSATYKLVRTPPRRRGIERWEAAGARARPISCWSIDDDDDYYYYYYYHYDDSSGAKVGVRRPPARSCTIISTKTLYTMSCALLASLWDAALHDVVHIE</sequence>
<dbReference type="AlphaFoldDB" id="A0ABD2X9B0"/>